<dbReference type="InterPro" id="IPR029063">
    <property type="entry name" value="SAM-dependent_MTases_sf"/>
</dbReference>
<dbReference type="RefSeq" id="WP_122148281.1">
    <property type="nucleotide sequence ID" value="NZ_RFFI01000016.1"/>
</dbReference>
<dbReference type="GO" id="GO:0004791">
    <property type="term" value="F:thioredoxin-disulfide reductase (NADPH) activity"/>
    <property type="evidence" value="ECO:0007669"/>
    <property type="project" value="UniProtKB-EC"/>
</dbReference>
<dbReference type="CDD" id="cd02440">
    <property type="entry name" value="AdoMet_MTases"/>
    <property type="match status" value="1"/>
</dbReference>
<accession>A0A3M2JIC9</accession>
<dbReference type="InterPro" id="IPR023753">
    <property type="entry name" value="FAD/NAD-binding_dom"/>
</dbReference>
<dbReference type="SUPFAM" id="SSF53335">
    <property type="entry name" value="S-adenosyl-L-methionine-dependent methyltransferases"/>
    <property type="match status" value="1"/>
</dbReference>
<evidence type="ECO:0000259" key="5">
    <source>
        <dbReference type="Pfam" id="PF07992"/>
    </source>
</evidence>
<gene>
    <name evidence="7" type="ORF">EBM89_04610</name>
</gene>
<keyword evidence="1" id="KW-0285">Flavoprotein</keyword>
<dbReference type="SUPFAM" id="SSF51905">
    <property type="entry name" value="FAD/NAD(P)-binding domain"/>
    <property type="match status" value="1"/>
</dbReference>
<dbReference type="Gene3D" id="3.40.50.150">
    <property type="entry name" value="Vaccinia Virus protein VP39"/>
    <property type="match status" value="1"/>
</dbReference>
<feature type="compositionally biased region" description="Basic and acidic residues" evidence="4">
    <location>
        <begin position="8"/>
        <end position="29"/>
    </location>
</feature>
<dbReference type="AlphaFoldDB" id="A0A3M2JIC9"/>
<dbReference type="Pfam" id="PF13649">
    <property type="entry name" value="Methyltransf_25"/>
    <property type="match status" value="1"/>
</dbReference>
<feature type="domain" description="FAD/NAD(P)-binding" evidence="5">
    <location>
        <begin position="39"/>
        <end position="318"/>
    </location>
</feature>
<dbReference type="OrthoDB" id="9786503at2"/>
<dbReference type="PRINTS" id="PR00469">
    <property type="entry name" value="PNDRDTASEII"/>
</dbReference>
<comment type="catalytic activity">
    <reaction evidence="3">
        <text>[thioredoxin]-dithiol + NADP(+) = [thioredoxin]-disulfide + NADPH + H(+)</text>
        <dbReference type="Rhea" id="RHEA:20345"/>
        <dbReference type="Rhea" id="RHEA-COMP:10698"/>
        <dbReference type="Rhea" id="RHEA-COMP:10700"/>
        <dbReference type="ChEBI" id="CHEBI:15378"/>
        <dbReference type="ChEBI" id="CHEBI:29950"/>
        <dbReference type="ChEBI" id="CHEBI:50058"/>
        <dbReference type="ChEBI" id="CHEBI:57783"/>
        <dbReference type="ChEBI" id="CHEBI:58349"/>
        <dbReference type="EC" id="1.8.1.9"/>
    </reaction>
</comment>
<keyword evidence="8" id="KW-1185">Reference proteome</keyword>
<evidence type="ECO:0000256" key="4">
    <source>
        <dbReference type="SAM" id="MobiDB-lite"/>
    </source>
</evidence>
<proteinExistence type="predicted"/>
<dbReference type="Pfam" id="PF07992">
    <property type="entry name" value="Pyr_redox_2"/>
    <property type="match status" value="1"/>
</dbReference>
<keyword evidence="2" id="KW-0560">Oxidoreductase</keyword>
<evidence type="ECO:0000256" key="1">
    <source>
        <dbReference type="ARBA" id="ARBA00022630"/>
    </source>
</evidence>
<dbReference type="EMBL" id="RFFI01000016">
    <property type="protein sequence ID" value="RMI13399.1"/>
    <property type="molecule type" value="Genomic_DNA"/>
</dbReference>
<protein>
    <submittedName>
        <fullName evidence="7">Methyltransferase domain-containing protein</fullName>
    </submittedName>
</protein>
<dbReference type="GO" id="GO:0032259">
    <property type="term" value="P:methylation"/>
    <property type="evidence" value="ECO:0007669"/>
    <property type="project" value="UniProtKB-KW"/>
</dbReference>
<dbReference type="PRINTS" id="PR00368">
    <property type="entry name" value="FADPNR"/>
</dbReference>
<dbReference type="InterPro" id="IPR036188">
    <property type="entry name" value="FAD/NAD-bd_sf"/>
</dbReference>
<feature type="region of interest" description="Disordered" evidence="4">
    <location>
        <begin position="1"/>
        <end position="34"/>
    </location>
</feature>
<evidence type="ECO:0000256" key="2">
    <source>
        <dbReference type="ARBA" id="ARBA00023002"/>
    </source>
</evidence>
<dbReference type="Proteomes" id="UP000269289">
    <property type="component" value="Unassembled WGS sequence"/>
</dbReference>
<dbReference type="InterPro" id="IPR041698">
    <property type="entry name" value="Methyltransf_25"/>
</dbReference>
<organism evidence="7 8">
    <name type="scientific">Cellulomonas triticagri</name>
    <dbReference type="NCBI Taxonomy" id="2483352"/>
    <lineage>
        <taxon>Bacteria</taxon>
        <taxon>Bacillati</taxon>
        <taxon>Actinomycetota</taxon>
        <taxon>Actinomycetes</taxon>
        <taxon>Micrococcales</taxon>
        <taxon>Cellulomonadaceae</taxon>
        <taxon>Cellulomonas</taxon>
    </lineage>
</organism>
<evidence type="ECO:0000256" key="3">
    <source>
        <dbReference type="ARBA" id="ARBA00048132"/>
    </source>
</evidence>
<evidence type="ECO:0000259" key="6">
    <source>
        <dbReference type="Pfam" id="PF13649"/>
    </source>
</evidence>
<reference evidence="7 8" key="1">
    <citation type="submission" date="2018-10" db="EMBL/GenBank/DDBJ databases">
        <title>Isolation, diversity and antifungal activity of actinobacteria from wheat.</title>
        <authorList>
            <person name="Han C."/>
        </authorList>
    </citation>
    <scope>NUCLEOTIDE SEQUENCE [LARGE SCALE GENOMIC DNA]</scope>
    <source>
        <strain evidence="7 8">NEAU-YY56</strain>
    </source>
</reference>
<dbReference type="InterPro" id="IPR050097">
    <property type="entry name" value="Ferredoxin-NADP_redctase_2"/>
</dbReference>
<feature type="domain" description="Methyltransferase" evidence="6">
    <location>
        <begin position="386"/>
        <end position="478"/>
    </location>
</feature>
<dbReference type="PANTHER" id="PTHR48105">
    <property type="entry name" value="THIOREDOXIN REDUCTASE 1-RELATED-RELATED"/>
    <property type="match status" value="1"/>
</dbReference>
<feature type="region of interest" description="Disordered" evidence="4">
    <location>
        <begin position="69"/>
        <end position="89"/>
    </location>
</feature>
<comment type="caution">
    <text evidence="7">The sequence shown here is derived from an EMBL/GenBank/DDBJ whole genome shotgun (WGS) entry which is preliminary data.</text>
</comment>
<keyword evidence="7" id="KW-0489">Methyltransferase</keyword>
<sequence length="560" mass="58494">MTTTPASDHADQGQHDQHGHHEHGQHDHGAPPPVVRRCDVAVIGGSAAGLAGALQLARQRRSVVVVDDGTPRNAPAEHMHGYLGREGTPPDRMREIGRAEVRSYGGDVLTGRVLSVHREDDGFHLALSGGNGLVARRVLVATGITDELPAIDGLAERWGRQVLHCPFCHGWEIRDQRVVQVVTSPMGLHPTSLMRHLTDRLTVVLHDPTGIDPAAVEALTGAGIPVLTGAVQRVTDATGDEVADGALRVVLADGSALPADAVLTGSRFHARVGMLADLGLAAVPHPSGLGEVLAVDATGRTDVTGVFAAGNVTDPMAQVLPSAAAGSLVGAQIAFDLAAEDLAAGRASGTQAEWDGRYDGEQHVWSGNPNGTLVAEVAGLAPGRALDVGAGEGGDAIWLAEQGWRVTATDVSGNALARISAAAAQRGVEVRTLHRDANAVAAYGDDRYDLVSLQYGSFQRTPEQRGLRNLLGAVAVGGTLLVVSHDLSWLDTAPDPAEQTRMYDPEAYVGIEEIATALAASDEWRVEAHETRPRPAGAASTHHVADVVLRAVRVAGPREG</sequence>
<evidence type="ECO:0000313" key="8">
    <source>
        <dbReference type="Proteomes" id="UP000269289"/>
    </source>
</evidence>
<name>A0A3M2JIC9_9CELL</name>
<keyword evidence="7" id="KW-0808">Transferase</keyword>
<evidence type="ECO:0000313" key="7">
    <source>
        <dbReference type="EMBL" id="RMI13399.1"/>
    </source>
</evidence>
<dbReference type="GO" id="GO:0008168">
    <property type="term" value="F:methyltransferase activity"/>
    <property type="evidence" value="ECO:0007669"/>
    <property type="project" value="UniProtKB-KW"/>
</dbReference>
<dbReference type="Gene3D" id="3.50.50.60">
    <property type="entry name" value="FAD/NAD(P)-binding domain"/>
    <property type="match status" value="2"/>
</dbReference>